<reference evidence="11" key="1">
    <citation type="submission" date="2015-07" db="EMBL/GenBank/DDBJ databases">
        <title>Draft Genome Sequence of Oceanobacillus picturae Heshi-B3 that Was Isolated from Fermented Rice Bran with Aging Salted Mackerel, Which Was Named Heshiko as Traditional Fermented Seafood in Japan.</title>
        <authorList>
            <person name="Akuzawa S."/>
            <person name="Nakagawa J."/>
            <person name="Kanekatsu T."/>
            <person name="Kanesaki Y."/>
            <person name="Suzuki T."/>
        </authorList>
    </citation>
    <scope>NUCLEOTIDE SEQUENCE [LARGE SCALE GENOMIC DNA]</scope>
    <source>
        <strain evidence="11">Heshi-B3</strain>
    </source>
</reference>
<reference evidence="10 11" key="2">
    <citation type="journal article" date="2016" name="Genome Announc.">
        <title>Draft Genome Sequence of Oceanobacillus picturae Heshi-B3, Isolated from Fermented Rice Bran in a Traditional Japanese Seafood Dish.</title>
        <authorList>
            <person name="Akuzawa S."/>
            <person name="Nagaoka J."/>
            <person name="Kanekatsu M."/>
            <person name="Kanesaki Y."/>
            <person name="Suzuki T."/>
        </authorList>
    </citation>
    <scope>NUCLEOTIDE SEQUENCE [LARGE SCALE GENOMIC DNA]</scope>
    <source>
        <strain evidence="10 11">Heshi-B3</strain>
    </source>
</reference>
<evidence type="ECO:0000259" key="9">
    <source>
        <dbReference type="PROSITE" id="PS51012"/>
    </source>
</evidence>
<dbReference type="InterPro" id="IPR047817">
    <property type="entry name" value="ABC2_TM_bact-type"/>
</dbReference>
<feature type="transmembrane region" description="Helical" evidence="8">
    <location>
        <begin position="190"/>
        <end position="214"/>
    </location>
</feature>
<feature type="domain" description="ABC transmembrane type-2" evidence="9">
    <location>
        <begin position="112"/>
        <end position="337"/>
    </location>
</feature>
<dbReference type="InterPro" id="IPR051449">
    <property type="entry name" value="ABC-2_transporter_component"/>
</dbReference>
<dbReference type="AlphaFoldDB" id="A0A0U9HAK5"/>
<dbReference type="RefSeq" id="WP_058951273.1">
    <property type="nucleotide sequence ID" value="NZ_BBXV01000062.1"/>
</dbReference>
<feature type="transmembrane region" description="Helical" evidence="8">
    <location>
        <begin position="256"/>
        <end position="274"/>
    </location>
</feature>
<keyword evidence="6 8" id="KW-1133">Transmembrane helix</keyword>
<feature type="transmembrane region" description="Helical" evidence="8">
    <location>
        <begin position="21"/>
        <end position="39"/>
    </location>
</feature>
<gene>
    <name evidence="10" type="ORF">OPHB3_3703</name>
</gene>
<organism evidence="10 11">
    <name type="scientific">Oceanobacillus picturae</name>
    <dbReference type="NCBI Taxonomy" id="171693"/>
    <lineage>
        <taxon>Bacteria</taxon>
        <taxon>Bacillati</taxon>
        <taxon>Bacillota</taxon>
        <taxon>Bacilli</taxon>
        <taxon>Bacillales</taxon>
        <taxon>Bacillaceae</taxon>
        <taxon>Oceanobacillus</taxon>
    </lineage>
</organism>
<dbReference type="GO" id="GO:0140359">
    <property type="term" value="F:ABC-type transporter activity"/>
    <property type="evidence" value="ECO:0007669"/>
    <property type="project" value="InterPro"/>
</dbReference>
<proteinExistence type="inferred from homology"/>
<dbReference type="OrthoDB" id="9776218at2"/>
<protein>
    <submittedName>
        <fullName evidence="10">Inner membrane transport permease YbhR</fullName>
    </submittedName>
</protein>
<comment type="similarity">
    <text evidence="2">Belongs to the ABC-2 integral membrane protein family.</text>
</comment>
<evidence type="ECO:0000256" key="1">
    <source>
        <dbReference type="ARBA" id="ARBA00004651"/>
    </source>
</evidence>
<dbReference type="Proteomes" id="UP000052946">
    <property type="component" value="Unassembled WGS sequence"/>
</dbReference>
<feature type="transmembrane region" description="Helical" evidence="8">
    <location>
        <begin position="316"/>
        <end position="334"/>
    </location>
</feature>
<comment type="caution">
    <text evidence="10">The sequence shown here is derived from an EMBL/GenBank/DDBJ whole genome shotgun (WGS) entry which is preliminary data.</text>
</comment>
<dbReference type="PANTHER" id="PTHR30294">
    <property type="entry name" value="MEMBRANE COMPONENT OF ABC TRANSPORTER YHHJ-RELATED"/>
    <property type="match status" value="1"/>
</dbReference>
<dbReference type="PANTHER" id="PTHR30294:SF38">
    <property type="entry name" value="TRANSPORT PERMEASE PROTEIN"/>
    <property type="match status" value="1"/>
</dbReference>
<feature type="transmembrane region" description="Helical" evidence="8">
    <location>
        <begin position="226"/>
        <end position="249"/>
    </location>
</feature>
<dbReference type="PROSITE" id="PS51012">
    <property type="entry name" value="ABC_TM2"/>
    <property type="match status" value="1"/>
</dbReference>
<keyword evidence="4" id="KW-1003">Cell membrane</keyword>
<feature type="transmembrane region" description="Helical" evidence="8">
    <location>
        <begin position="147"/>
        <end position="169"/>
    </location>
</feature>
<evidence type="ECO:0000313" key="11">
    <source>
        <dbReference type="Proteomes" id="UP000052946"/>
    </source>
</evidence>
<evidence type="ECO:0000256" key="2">
    <source>
        <dbReference type="ARBA" id="ARBA00007783"/>
    </source>
</evidence>
<comment type="subcellular location">
    <subcellularLocation>
        <location evidence="1">Cell membrane</location>
        <topology evidence="1">Multi-pass membrane protein</topology>
    </subcellularLocation>
</comment>
<keyword evidence="3" id="KW-0813">Transport</keyword>
<dbReference type="InterPro" id="IPR013525">
    <property type="entry name" value="ABC2_TM"/>
</dbReference>
<evidence type="ECO:0000256" key="8">
    <source>
        <dbReference type="SAM" id="Phobius"/>
    </source>
</evidence>
<evidence type="ECO:0000313" key="10">
    <source>
        <dbReference type="EMBL" id="GAQ19719.1"/>
    </source>
</evidence>
<evidence type="ECO:0000256" key="4">
    <source>
        <dbReference type="ARBA" id="ARBA00022475"/>
    </source>
</evidence>
<sequence>MRIKAMVTRIIKQFVHDKRTIALLIVAPILVLTLLSLVFNGKEYTPKLALVDVSAPISTALEESEAEVSNQSLSEAEEMLEEKQLDAYMTFENNTPTITLEGSDPTANRATLQVIQNVISEQQQNENVAMEIDYLHGSEDMTSFDNFGPVFIGFFAFFFVFLIAGVSFLRERTTGTLERLLASPIRRWEIVVGYVVGFGFFTALQTIILAWYAIYILGMMMVGNFLYVLLISLMTAFVALTLGTLLSTFANNELQMIQFIPIVIVPQFFFSGVFNLETISDWVSWIGPYTPLYYAADALQDIMVRGYGWQEIAIDFYILLGFSLVFMLLNTLALKKHRRL</sequence>
<evidence type="ECO:0000256" key="5">
    <source>
        <dbReference type="ARBA" id="ARBA00022692"/>
    </source>
</evidence>
<dbReference type="EMBL" id="BBXV01000062">
    <property type="protein sequence ID" value="GAQ19719.1"/>
    <property type="molecule type" value="Genomic_DNA"/>
</dbReference>
<evidence type="ECO:0000256" key="6">
    <source>
        <dbReference type="ARBA" id="ARBA00022989"/>
    </source>
</evidence>
<keyword evidence="7 8" id="KW-0472">Membrane</keyword>
<name>A0A0U9HAK5_9BACI</name>
<dbReference type="Pfam" id="PF12698">
    <property type="entry name" value="ABC2_membrane_3"/>
    <property type="match status" value="1"/>
</dbReference>
<evidence type="ECO:0000256" key="7">
    <source>
        <dbReference type="ARBA" id="ARBA00023136"/>
    </source>
</evidence>
<accession>A0A0U9HAK5</accession>
<evidence type="ECO:0000256" key="3">
    <source>
        <dbReference type="ARBA" id="ARBA00022448"/>
    </source>
</evidence>
<keyword evidence="5 8" id="KW-0812">Transmembrane</keyword>
<dbReference type="GO" id="GO:0005886">
    <property type="term" value="C:plasma membrane"/>
    <property type="evidence" value="ECO:0007669"/>
    <property type="project" value="UniProtKB-SubCell"/>
</dbReference>